<keyword evidence="2" id="KW-1185">Reference proteome</keyword>
<name>A0A8X7VGZ4_BRACI</name>
<comment type="caution">
    <text evidence="1">The sequence shown here is derived from an EMBL/GenBank/DDBJ whole genome shotgun (WGS) entry which is preliminary data.</text>
</comment>
<evidence type="ECO:0000313" key="2">
    <source>
        <dbReference type="Proteomes" id="UP000886595"/>
    </source>
</evidence>
<evidence type="ECO:0000313" key="1">
    <source>
        <dbReference type="EMBL" id="KAG2311195.1"/>
    </source>
</evidence>
<sequence>MQVKALIHRGRITTVAKWIQNQEVRSKAAIQELNHNTKRTRSLTYEGFEQKFMDDITRLAKDQIAAEDAEIARYREKINTISTRYEERLAALRARHTVTVLCDHGFDSRGQYPGGTVSRFY</sequence>
<dbReference type="PANTHER" id="PTHR34210">
    <property type="entry name" value="OS01G0252900 PROTEIN"/>
    <property type="match status" value="1"/>
</dbReference>
<dbReference type="Proteomes" id="UP000886595">
    <property type="component" value="Unassembled WGS sequence"/>
</dbReference>
<accession>A0A8X7VGZ4</accession>
<protein>
    <submittedName>
        <fullName evidence="1">Uncharacterized protein</fullName>
    </submittedName>
</protein>
<gene>
    <name evidence="1" type="ORF">Bca52824_022752</name>
</gene>
<reference evidence="1 2" key="1">
    <citation type="submission" date="2020-02" db="EMBL/GenBank/DDBJ databases">
        <authorList>
            <person name="Ma Q."/>
            <person name="Huang Y."/>
            <person name="Song X."/>
            <person name="Pei D."/>
        </authorList>
    </citation>
    <scope>NUCLEOTIDE SEQUENCE [LARGE SCALE GENOMIC DNA]</scope>
    <source>
        <strain evidence="1">Sxm20200214</strain>
        <tissue evidence="1">Leaf</tissue>
    </source>
</reference>
<dbReference type="AlphaFoldDB" id="A0A8X7VGZ4"/>
<dbReference type="OrthoDB" id="1899623at2759"/>
<proteinExistence type="predicted"/>
<dbReference type="PANTHER" id="PTHR34210:SF1">
    <property type="entry name" value="OS03G0274700 PROTEIN"/>
    <property type="match status" value="1"/>
</dbReference>
<dbReference type="EMBL" id="JAAMPC010000005">
    <property type="protein sequence ID" value="KAG2311195.1"/>
    <property type="molecule type" value="Genomic_DNA"/>
</dbReference>
<organism evidence="1 2">
    <name type="scientific">Brassica carinata</name>
    <name type="common">Ethiopian mustard</name>
    <name type="synonym">Abyssinian cabbage</name>
    <dbReference type="NCBI Taxonomy" id="52824"/>
    <lineage>
        <taxon>Eukaryota</taxon>
        <taxon>Viridiplantae</taxon>
        <taxon>Streptophyta</taxon>
        <taxon>Embryophyta</taxon>
        <taxon>Tracheophyta</taxon>
        <taxon>Spermatophyta</taxon>
        <taxon>Magnoliopsida</taxon>
        <taxon>eudicotyledons</taxon>
        <taxon>Gunneridae</taxon>
        <taxon>Pentapetalae</taxon>
        <taxon>rosids</taxon>
        <taxon>malvids</taxon>
        <taxon>Brassicales</taxon>
        <taxon>Brassicaceae</taxon>
        <taxon>Brassiceae</taxon>
        <taxon>Brassica</taxon>
    </lineage>
</organism>